<dbReference type="EMBL" id="MU277201">
    <property type="protein sequence ID" value="KAI0063812.1"/>
    <property type="molecule type" value="Genomic_DNA"/>
</dbReference>
<evidence type="ECO:0000313" key="1">
    <source>
        <dbReference type="EMBL" id="KAI0063812.1"/>
    </source>
</evidence>
<name>A0ACB8T5N5_9AGAM</name>
<reference evidence="1" key="2">
    <citation type="journal article" date="2022" name="New Phytol.">
        <title>Evolutionary transition to the ectomycorrhizal habit in the genomes of a hyperdiverse lineage of mushroom-forming fungi.</title>
        <authorList>
            <person name="Looney B."/>
            <person name="Miyauchi S."/>
            <person name="Morin E."/>
            <person name="Drula E."/>
            <person name="Courty P.E."/>
            <person name="Kohler A."/>
            <person name="Kuo A."/>
            <person name="LaButti K."/>
            <person name="Pangilinan J."/>
            <person name="Lipzen A."/>
            <person name="Riley R."/>
            <person name="Andreopoulos W."/>
            <person name="He G."/>
            <person name="Johnson J."/>
            <person name="Nolan M."/>
            <person name="Tritt A."/>
            <person name="Barry K.W."/>
            <person name="Grigoriev I.V."/>
            <person name="Nagy L.G."/>
            <person name="Hibbett D."/>
            <person name="Henrissat B."/>
            <person name="Matheny P.B."/>
            <person name="Labbe J."/>
            <person name="Martin F.M."/>
        </authorList>
    </citation>
    <scope>NUCLEOTIDE SEQUENCE</scope>
    <source>
        <strain evidence="1">HHB10654</strain>
    </source>
</reference>
<proteinExistence type="predicted"/>
<protein>
    <submittedName>
        <fullName evidence="1">Uncharacterized protein</fullName>
    </submittedName>
</protein>
<comment type="caution">
    <text evidence="1">The sequence shown here is derived from an EMBL/GenBank/DDBJ whole genome shotgun (WGS) entry which is preliminary data.</text>
</comment>
<accession>A0ACB8T5N5</accession>
<keyword evidence="2" id="KW-1185">Reference proteome</keyword>
<reference evidence="1" key="1">
    <citation type="submission" date="2021-03" db="EMBL/GenBank/DDBJ databases">
        <authorList>
            <consortium name="DOE Joint Genome Institute"/>
            <person name="Ahrendt S."/>
            <person name="Looney B.P."/>
            <person name="Miyauchi S."/>
            <person name="Morin E."/>
            <person name="Drula E."/>
            <person name="Courty P.E."/>
            <person name="Chicoki N."/>
            <person name="Fauchery L."/>
            <person name="Kohler A."/>
            <person name="Kuo A."/>
            <person name="Labutti K."/>
            <person name="Pangilinan J."/>
            <person name="Lipzen A."/>
            <person name="Riley R."/>
            <person name="Andreopoulos W."/>
            <person name="He G."/>
            <person name="Johnson J."/>
            <person name="Barry K.W."/>
            <person name="Grigoriev I.V."/>
            <person name="Nagy L."/>
            <person name="Hibbett D."/>
            <person name="Henrissat B."/>
            <person name="Matheny P.B."/>
            <person name="Labbe J."/>
            <person name="Martin F."/>
        </authorList>
    </citation>
    <scope>NUCLEOTIDE SEQUENCE</scope>
    <source>
        <strain evidence="1">HHB10654</strain>
    </source>
</reference>
<evidence type="ECO:0000313" key="2">
    <source>
        <dbReference type="Proteomes" id="UP000814140"/>
    </source>
</evidence>
<gene>
    <name evidence="1" type="ORF">BV25DRAFT_1914883</name>
</gene>
<sequence length="493" mass="53290">MTEYTSSPAAIAHYQAARNRTATWVSSLATKPLTSPSIAPSLVSDTDDGIDSADDDSDAESSHSLPPRMVLRWPDGRPDVPVPVSQQHGQWNSPSKNDPQQPYPQRARQPQGYPPSNPYIASHPPSSRSALYIPPPPPVLSQQPETIHIHPSPTSSHPQSSQYQPNSLSSRSRSMRSAGSAPISQMIYTPPLAPSPAQHIAAPSPVYAFTPPTQDAEAGAQAGASDTPTPHTPPRSHRSSSQTYNGTYGGSSSHQQRPHASSSRRTPSRSSQQSSSVQSSPHSHRSRQPPAIIYAPSNHASTSASYAYNPPRILPSHAHSNSYPPYEPHPPQPMHAPRRLGPSISDPTPHRPASRGRLYENFSRTPSPSLARRDMQRRGKERDEDSDDEGSVGSGSTYYVIPSPGQKIRIVPPNPTRNVQYPSPASPSKPRRVPNNPYLPAQEPSPVSPSQKRPFLQRLLHPQLGIGGGSASGEAAGGGRRILRRHSEGTNRM</sequence>
<dbReference type="Proteomes" id="UP000814140">
    <property type="component" value="Unassembled WGS sequence"/>
</dbReference>
<organism evidence="1 2">
    <name type="scientific">Artomyces pyxidatus</name>
    <dbReference type="NCBI Taxonomy" id="48021"/>
    <lineage>
        <taxon>Eukaryota</taxon>
        <taxon>Fungi</taxon>
        <taxon>Dikarya</taxon>
        <taxon>Basidiomycota</taxon>
        <taxon>Agaricomycotina</taxon>
        <taxon>Agaricomycetes</taxon>
        <taxon>Russulales</taxon>
        <taxon>Auriscalpiaceae</taxon>
        <taxon>Artomyces</taxon>
    </lineage>
</organism>